<organism evidence="1">
    <name type="scientific">Dulem virus 31</name>
    <dbReference type="NCBI Taxonomy" id="3145749"/>
    <lineage>
        <taxon>Viruses</taxon>
        <taxon>Monodnaviria</taxon>
        <taxon>Sangervirae</taxon>
        <taxon>Phixviricota</taxon>
        <taxon>Malgrandaviricetes</taxon>
        <taxon>Petitvirales</taxon>
        <taxon>Microviridae</taxon>
        <taxon>Microvirus</taxon>
    </lineage>
</organism>
<sequence length="275" mass="29980">MAINLAEKYSTKVDERFKLASLTNAVINRDYDFVGVKTVKVYSVNTVALGDYTRTGANRYGTPAELADTVQEMTMTQDKSFTFTIDKGNDLQQMGIKAAGAALRREIDEEVVPDMDKYILGKIIAGAGTESAETTITKANAYEMFLAGQETLTEKKVPLAGRIAMVTPSYFTKVKLDPSFIKNADLGQQIVLNGQVGKIDGVPLIVIPTSYFTANYDFVITHPVATTAPLRLSEFKVHDNPPGISGALVEGRVIYDAFVLDNKKNAIYAHKHAAA</sequence>
<protein>
    <submittedName>
        <fullName evidence="1">Major capsid protein</fullName>
    </submittedName>
</protein>
<accession>A0AAU8AVF3</accession>
<evidence type="ECO:0000313" key="1">
    <source>
        <dbReference type="EMBL" id="XCD03122.1"/>
    </source>
</evidence>
<dbReference type="EMBL" id="PP511318">
    <property type="protein sequence ID" value="XCD03122.1"/>
    <property type="molecule type" value="Genomic_DNA"/>
</dbReference>
<proteinExistence type="predicted"/>
<reference evidence="1" key="1">
    <citation type="submission" date="2024-03" db="EMBL/GenBank/DDBJ databases">
        <title>Diverse circular DNA viruses in blood, oral, and fecal samples of captive lemurs.</title>
        <authorList>
            <person name="Paietta E.N."/>
            <person name="Kraberger S."/>
            <person name="Lund M.C."/>
            <person name="Custer J.M."/>
            <person name="Vargas K.M."/>
            <person name="Ehmke E.E."/>
            <person name="Yoder A.D."/>
            <person name="Varsani A."/>
        </authorList>
    </citation>
    <scope>NUCLEOTIDE SEQUENCE</scope>
    <source>
        <strain evidence="1">Duke_17_45</strain>
    </source>
</reference>
<name>A0AAU8AVF3_9VIRU</name>